<dbReference type="Pfam" id="PF13456">
    <property type="entry name" value="RVT_3"/>
    <property type="match status" value="1"/>
</dbReference>
<feature type="region of interest" description="Disordered" evidence="1">
    <location>
        <begin position="70"/>
        <end position="96"/>
    </location>
</feature>
<evidence type="ECO:0000256" key="1">
    <source>
        <dbReference type="SAM" id="MobiDB-lite"/>
    </source>
</evidence>
<dbReference type="InterPro" id="IPR002156">
    <property type="entry name" value="RNaseH_domain"/>
</dbReference>
<dbReference type="InterPro" id="IPR005162">
    <property type="entry name" value="Retrotrans_gag_dom"/>
</dbReference>
<dbReference type="PANTHER" id="PTHR48475">
    <property type="entry name" value="RIBONUCLEASE H"/>
    <property type="match status" value="1"/>
</dbReference>
<dbReference type="EMBL" id="OOIL02001104">
    <property type="protein sequence ID" value="VFQ71993.1"/>
    <property type="molecule type" value="Genomic_DNA"/>
</dbReference>
<feature type="domain" description="RNase H type-1" evidence="2">
    <location>
        <begin position="732"/>
        <end position="861"/>
    </location>
</feature>
<dbReference type="Pfam" id="PF03732">
    <property type="entry name" value="Retrotrans_gag"/>
    <property type="match status" value="1"/>
</dbReference>
<dbReference type="InterPro" id="IPR036397">
    <property type="entry name" value="RNaseH_sf"/>
</dbReference>
<dbReference type="SUPFAM" id="SSF53098">
    <property type="entry name" value="Ribonuclease H-like"/>
    <property type="match status" value="2"/>
</dbReference>
<proteinExistence type="predicted"/>
<evidence type="ECO:0000259" key="2">
    <source>
        <dbReference type="PROSITE" id="PS50879"/>
    </source>
</evidence>
<dbReference type="Gene3D" id="3.30.420.10">
    <property type="entry name" value="Ribonuclease H-like superfamily/Ribonuclease H"/>
    <property type="match status" value="2"/>
</dbReference>
<feature type="region of interest" description="Disordered" evidence="1">
    <location>
        <begin position="363"/>
        <end position="425"/>
    </location>
</feature>
<dbReference type="GO" id="GO:0003676">
    <property type="term" value="F:nucleic acid binding"/>
    <property type="evidence" value="ECO:0007669"/>
    <property type="project" value="InterPro"/>
</dbReference>
<organism evidence="3 4">
    <name type="scientific">Cuscuta campestris</name>
    <dbReference type="NCBI Taxonomy" id="132261"/>
    <lineage>
        <taxon>Eukaryota</taxon>
        <taxon>Viridiplantae</taxon>
        <taxon>Streptophyta</taxon>
        <taxon>Embryophyta</taxon>
        <taxon>Tracheophyta</taxon>
        <taxon>Spermatophyta</taxon>
        <taxon>Magnoliopsida</taxon>
        <taxon>eudicotyledons</taxon>
        <taxon>Gunneridae</taxon>
        <taxon>Pentapetalae</taxon>
        <taxon>asterids</taxon>
        <taxon>lamiids</taxon>
        <taxon>Solanales</taxon>
        <taxon>Convolvulaceae</taxon>
        <taxon>Cuscuteae</taxon>
        <taxon>Cuscuta</taxon>
        <taxon>Cuscuta subgen. Grammica</taxon>
        <taxon>Cuscuta sect. Cleistogrammica</taxon>
    </lineage>
</organism>
<dbReference type="InterPro" id="IPR021109">
    <property type="entry name" value="Peptidase_aspartic_dom_sf"/>
</dbReference>
<evidence type="ECO:0000313" key="3">
    <source>
        <dbReference type="EMBL" id="VFQ71993.1"/>
    </source>
</evidence>
<evidence type="ECO:0000313" key="4">
    <source>
        <dbReference type="Proteomes" id="UP000595140"/>
    </source>
</evidence>
<sequence length="1315" mass="148825">MKRWCRHAGRNPPGRKQCHWRPAPPITTVEAEALIQRVGITAEQFKEVLAALTPNREIVVEDETLSLPARATSRRRSRRGESTATSKIGSEERQKAVEDNEAAELWRMYERLDAQNPYRQAVFSEVTPFSRRIMSCPLPDNFKTPQIKAYNGTTDPQDHLARFEANVVMYAYPEEIKCRCFLATLEGQACEWFHKLPKRSIDKWSDLAHKFLEHFASSRRQKLPFSHLLNVKIRKGEQLREFINRWEKEARDVQGADDQEMLARAKYLALEAEDDEPPVRKEKKSGPPVAEGKKRKDYGKGPNPTGYHANRHLVHAVQSLPAPPHSRESYGVQEAPKYCEYHRNSTHNTSECVTLKKEMDQLIAKGPPPRSERPSSSNRTWRRLAAPTAAITAGEGQEDGRRHLGRDCDDLDEEERPPLPKRKKKEPMVFTDEDYPPVLNPHRDALVIKVEINNVVVHRTLVDTGCSVNVMYSNTFKELGMSRSDLKPIHTPLLGFTGDTIEAEGTITVKAGVGDGTHRLWLDMEFMVVHLDCAHHLILGRPGATKSQARVDENVSTICAAIQKEEGRPRVEPADEIEEVTLDPARPEQKVKVGKTLPPRLKEQLLEVLQAFKVLFAWGPEDMPGVDPRIICHRLAVDPTHKPIKQKKRFLSSERRDFVTKQVTTLQSIGHIREVRYPECPNAPSRVSKWGVFLGSFQIEFKPRPAIKGQALADFVVECTAREEESNGEEPEGNWWTVYTDGSSAIDASGGGVVAISPEGFKAYYSVRFRFKVSNNEAEYEALLCGLRLAASLKDERIQVRCDSKLIVGHVTREFEAKDERMKKYRDAALELLKAFGAYQIEQVPREENAEADILSKLGPDSPDHIKVMTQEEELLEPSISPGQVLVITLKEPDWIDEITMYILDGSLPTDPIAAKGNRKQHVPGGRDRLLYQVVRGCPHADHHRRADEEVCIQANLVPIRAVGYPQANGQVENTNRTIVDGLKKKIMECKSAWVEELPYILWTYRTTPRKATGETPFSLTYGFEARAPAETSLLSYRVETFDAQENEENLRAELLCGLRDENGAGAGLVFAATDATQSADPCIRVARVGVLQLHLIDERRERAYIRAENYHRQVKSYHDQRVRPRQFRVGDWVLRKREEWPPPAAAKTHHPSPAVEGREATHFSVSPNQHHLDEDADPEAARATPDRLGAFRGGERPAGRGREEPSSSPHHNLIFRPHRRAGATLASPSLQTRVIRTLMLQEGQVLILHALPGHALQRMERAWGIPVNPPVRQTVGRESLVCLAEIIIRIWGYRRQFHRWPLPTRQPAAKFVGV</sequence>
<dbReference type="InterPro" id="IPR012337">
    <property type="entry name" value="RNaseH-like_sf"/>
</dbReference>
<reference evidence="3 4" key="1">
    <citation type="submission" date="2018-04" db="EMBL/GenBank/DDBJ databases">
        <authorList>
            <person name="Vogel A."/>
        </authorList>
    </citation>
    <scope>NUCLEOTIDE SEQUENCE [LARGE SCALE GENOMIC DNA]</scope>
</reference>
<dbReference type="CDD" id="cd00303">
    <property type="entry name" value="retropepsin_like"/>
    <property type="match status" value="1"/>
</dbReference>
<dbReference type="Gene3D" id="2.40.70.10">
    <property type="entry name" value="Acid Proteases"/>
    <property type="match status" value="1"/>
</dbReference>
<dbReference type="CDD" id="cd09279">
    <property type="entry name" value="RNase_HI_like"/>
    <property type="match status" value="1"/>
</dbReference>
<feature type="region of interest" description="Disordered" evidence="1">
    <location>
        <begin position="1169"/>
        <end position="1215"/>
    </location>
</feature>
<dbReference type="GO" id="GO:0004523">
    <property type="term" value="F:RNA-DNA hybrid ribonuclease activity"/>
    <property type="evidence" value="ECO:0007669"/>
    <property type="project" value="InterPro"/>
</dbReference>
<protein>
    <recommendedName>
        <fullName evidence="2">RNase H type-1 domain-containing protein</fullName>
    </recommendedName>
</protein>
<dbReference type="OrthoDB" id="6627416at2759"/>
<name>A0A484L6L8_9ASTE</name>
<keyword evidence="4" id="KW-1185">Reference proteome</keyword>
<accession>A0A484L6L8</accession>
<feature type="compositionally biased region" description="Basic and acidic residues" evidence="1">
    <location>
        <begin position="1194"/>
        <end position="1206"/>
    </location>
</feature>
<dbReference type="PANTHER" id="PTHR48475:SF2">
    <property type="entry name" value="RIBONUCLEASE H"/>
    <property type="match status" value="1"/>
</dbReference>
<feature type="compositionally biased region" description="Basic and acidic residues" evidence="1">
    <location>
        <begin position="398"/>
        <end position="408"/>
    </location>
</feature>
<feature type="region of interest" description="Disordered" evidence="1">
    <location>
        <begin position="1143"/>
        <end position="1162"/>
    </location>
</feature>
<dbReference type="Proteomes" id="UP000595140">
    <property type="component" value="Unassembled WGS sequence"/>
</dbReference>
<dbReference type="SUPFAM" id="SSF50630">
    <property type="entry name" value="Acid proteases"/>
    <property type="match status" value="1"/>
</dbReference>
<gene>
    <name evidence="3" type="ORF">CCAM_LOCUS13769</name>
</gene>
<feature type="region of interest" description="Disordered" evidence="1">
    <location>
        <begin position="273"/>
        <end position="308"/>
    </location>
</feature>
<dbReference type="PROSITE" id="PS50879">
    <property type="entry name" value="RNASE_H_1"/>
    <property type="match status" value="1"/>
</dbReference>